<dbReference type="SUPFAM" id="SSF55890">
    <property type="entry name" value="Sporulation response regulatory protein Spo0B"/>
    <property type="match status" value="1"/>
</dbReference>
<dbReference type="RefSeq" id="WP_213167263.1">
    <property type="nucleotide sequence ID" value="NZ_CP058559.1"/>
</dbReference>
<evidence type="ECO:0000256" key="3">
    <source>
        <dbReference type="ARBA" id="ARBA00022777"/>
    </source>
</evidence>
<keyword evidence="2" id="KW-0808">Transferase</keyword>
<dbReference type="GO" id="GO:0000155">
    <property type="term" value="F:phosphorelay sensor kinase activity"/>
    <property type="evidence" value="ECO:0007669"/>
    <property type="project" value="InterPro"/>
</dbReference>
<evidence type="ECO:0000313" key="6">
    <source>
        <dbReference type="Proteomes" id="UP000516160"/>
    </source>
</evidence>
<sequence length="153" mass="17845">MFLMMILAILLITYLILKIKTGKKLSTIFRHDLYNDLQLVDGYIYLNNQEKASGYLKSAYEKKDLYSLLDKSNLIVQLCYLNIYDTIHKKTSKFNIYIDEKILGKVFFSMSFAKTTIIVVKFLKATEFTNLELDIDSDSIEICLDETIKTFSF</sequence>
<dbReference type="KEGG" id="acae:HYG86_01825"/>
<evidence type="ECO:0000313" key="5">
    <source>
        <dbReference type="EMBL" id="QNO13594.1"/>
    </source>
</evidence>
<dbReference type="Gene3D" id="1.10.287.130">
    <property type="match status" value="1"/>
</dbReference>
<gene>
    <name evidence="5" type="ORF">HYG86_01825</name>
</gene>
<keyword evidence="6" id="KW-1185">Reference proteome</keyword>
<dbReference type="Proteomes" id="UP000516160">
    <property type="component" value="Chromosome"/>
</dbReference>
<dbReference type="InterPro" id="IPR016120">
    <property type="entry name" value="Sig_transdc_His_kin_SpoOB"/>
</dbReference>
<dbReference type="InterPro" id="IPR039506">
    <property type="entry name" value="SPOB_a"/>
</dbReference>
<proteinExistence type="predicted"/>
<protein>
    <submittedName>
        <fullName evidence="5">Spo0B domain-containing protein</fullName>
    </submittedName>
</protein>
<feature type="domain" description="SpoOB alpha-helical" evidence="4">
    <location>
        <begin position="23"/>
        <end position="61"/>
    </location>
</feature>
<name>A0A7G9W4I2_ALKCA</name>
<organism evidence="5 6">
    <name type="scientific">Alkalicella caledoniensis</name>
    <dbReference type="NCBI Taxonomy" id="2731377"/>
    <lineage>
        <taxon>Bacteria</taxon>
        <taxon>Bacillati</taxon>
        <taxon>Bacillota</taxon>
        <taxon>Clostridia</taxon>
        <taxon>Eubacteriales</taxon>
        <taxon>Proteinivoracaceae</taxon>
        <taxon>Alkalicella</taxon>
    </lineage>
</organism>
<dbReference type="EMBL" id="CP058559">
    <property type="protein sequence ID" value="QNO13594.1"/>
    <property type="molecule type" value="Genomic_DNA"/>
</dbReference>
<evidence type="ECO:0000259" key="4">
    <source>
        <dbReference type="Pfam" id="PF14689"/>
    </source>
</evidence>
<keyword evidence="1" id="KW-0597">Phosphoprotein</keyword>
<evidence type="ECO:0000256" key="2">
    <source>
        <dbReference type="ARBA" id="ARBA00022679"/>
    </source>
</evidence>
<dbReference type="Pfam" id="PF14689">
    <property type="entry name" value="SPOB_a"/>
    <property type="match status" value="1"/>
</dbReference>
<evidence type="ECO:0000256" key="1">
    <source>
        <dbReference type="ARBA" id="ARBA00022553"/>
    </source>
</evidence>
<keyword evidence="3" id="KW-0418">Kinase</keyword>
<accession>A0A7G9W4I2</accession>
<dbReference type="AlphaFoldDB" id="A0A7G9W4I2"/>
<reference evidence="5 6" key="1">
    <citation type="submission" date="2020-07" db="EMBL/GenBank/DDBJ databases">
        <title>Alkalicella. sp. LB2 genome.</title>
        <authorList>
            <person name="Postec A."/>
            <person name="Quemeneur M."/>
        </authorList>
    </citation>
    <scope>NUCLEOTIDE SEQUENCE [LARGE SCALE GENOMIC DNA]</scope>
    <source>
        <strain evidence="5 6">LB2</strain>
    </source>
</reference>